<keyword evidence="1" id="KW-1133">Transmembrane helix</keyword>
<evidence type="ECO:0000313" key="3">
    <source>
        <dbReference type="Proteomes" id="UP000782843"/>
    </source>
</evidence>
<sequence>MESYRPPVYLLSPDKGAGIGGDTKISDSASLAVVPDNDDARPLIDPAVLLTNIEAKLSNKDIRIPPALSEILPYIESDPSDVPVMVFDELERMKQRGELNDTDLKDLYHQLAEVLQGSSSSVEDHQLDVPETTLRRIAELGDLDDLDVVRLPEDSELTMTPQGKNPAGTMGRRGRNLRNGVVAFVLITTVVVGATYIVANRVNKAKIAQQSPNTPEFKANANPGGVVEGNDPKQEAVVAVYNVPRYTSNLPSPDTLDSIEASSDATRQTHQLLKAIVSDVADTTQDDGINLTQRFVVGMNSVMQDVTPLSKQSPTGILKEGETPEEYYNKWKDALLGDQNLRNDELVPGLEAFLDFSYKWGEQFNVDSNGETTFRGSEEDRLLMNEDYINMVKIVVDSKLSFENGMNTPSDGMPQTPFAIIDHGENGLEYIDPPSDLTITPDLIALLKSEYGKDVFFL</sequence>
<name>A0A955L341_9BACT</name>
<keyword evidence="1" id="KW-0812">Transmembrane</keyword>
<dbReference type="EMBL" id="JAGQLG010000011">
    <property type="protein sequence ID" value="MCA9381841.1"/>
    <property type="molecule type" value="Genomic_DNA"/>
</dbReference>
<protein>
    <submittedName>
        <fullName evidence="2">Uncharacterized protein</fullName>
    </submittedName>
</protein>
<keyword evidence="1" id="KW-0472">Membrane</keyword>
<comment type="caution">
    <text evidence="2">The sequence shown here is derived from an EMBL/GenBank/DDBJ whole genome shotgun (WGS) entry which is preliminary data.</text>
</comment>
<evidence type="ECO:0000313" key="2">
    <source>
        <dbReference type="EMBL" id="MCA9381841.1"/>
    </source>
</evidence>
<dbReference type="AlphaFoldDB" id="A0A955L341"/>
<organism evidence="2 3">
    <name type="scientific">Candidatus Dojkabacteria bacterium</name>
    <dbReference type="NCBI Taxonomy" id="2099670"/>
    <lineage>
        <taxon>Bacteria</taxon>
        <taxon>Candidatus Dojkabacteria</taxon>
    </lineage>
</organism>
<evidence type="ECO:0000256" key="1">
    <source>
        <dbReference type="SAM" id="Phobius"/>
    </source>
</evidence>
<accession>A0A955L341</accession>
<dbReference type="Proteomes" id="UP000782843">
    <property type="component" value="Unassembled WGS sequence"/>
</dbReference>
<reference evidence="2" key="1">
    <citation type="submission" date="2020-04" db="EMBL/GenBank/DDBJ databases">
        <authorList>
            <person name="Zhang T."/>
        </authorList>
    </citation>
    <scope>NUCLEOTIDE SEQUENCE</scope>
    <source>
        <strain evidence="2">HKST-UBA10</strain>
    </source>
</reference>
<feature type="transmembrane region" description="Helical" evidence="1">
    <location>
        <begin position="180"/>
        <end position="199"/>
    </location>
</feature>
<proteinExistence type="predicted"/>
<gene>
    <name evidence="2" type="ORF">KC660_00340</name>
</gene>
<reference evidence="2" key="2">
    <citation type="journal article" date="2021" name="Microbiome">
        <title>Successional dynamics and alternative stable states in a saline activated sludge microbial community over 9 years.</title>
        <authorList>
            <person name="Wang Y."/>
            <person name="Ye J."/>
            <person name="Ju F."/>
            <person name="Liu L."/>
            <person name="Boyd J.A."/>
            <person name="Deng Y."/>
            <person name="Parks D.H."/>
            <person name="Jiang X."/>
            <person name="Yin X."/>
            <person name="Woodcroft B.J."/>
            <person name="Tyson G.W."/>
            <person name="Hugenholtz P."/>
            <person name="Polz M.F."/>
            <person name="Zhang T."/>
        </authorList>
    </citation>
    <scope>NUCLEOTIDE SEQUENCE</scope>
    <source>
        <strain evidence="2">HKST-UBA10</strain>
    </source>
</reference>